<proteinExistence type="predicted"/>
<accession>U5D0W7</accession>
<gene>
    <name evidence="1" type="ORF">AMTR_s00030p00120640</name>
</gene>
<name>U5D0W7_AMBTC</name>
<dbReference type="Proteomes" id="UP000017836">
    <property type="component" value="Unassembled WGS sequence"/>
</dbReference>
<evidence type="ECO:0000313" key="2">
    <source>
        <dbReference type="Proteomes" id="UP000017836"/>
    </source>
</evidence>
<keyword evidence="2" id="KW-1185">Reference proteome</keyword>
<protein>
    <submittedName>
        <fullName evidence="1">Uncharacterized protein</fullName>
    </submittedName>
</protein>
<organism evidence="1 2">
    <name type="scientific">Amborella trichopoda</name>
    <dbReference type="NCBI Taxonomy" id="13333"/>
    <lineage>
        <taxon>Eukaryota</taxon>
        <taxon>Viridiplantae</taxon>
        <taxon>Streptophyta</taxon>
        <taxon>Embryophyta</taxon>
        <taxon>Tracheophyta</taxon>
        <taxon>Spermatophyta</taxon>
        <taxon>Magnoliopsida</taxon>
        <taxon>Amborellales</taxon>
        <taxon>Amborellaceae</taxon>
        <taxon>Amborella</taxon>
    </lineage>
</organism>
<evidence type="ECO:0000313" key="1">
    <source>
        <dbReference type="EMBL" id="ERN16054.1"/>
    </source>
</evidence>
<dbReference type="AlphaFoldDB" id="U5D0W7"/>
<sequence>MTEGNIIKSRAMWFTRMCGDIPQARTKAGRLDSVNPVIKNRAWATNSDSQARATGSLVQAGLTLSFPRLAWPVLTKR</sequence>
<dbReference type="HOGENOM" id="CLU_2641422_0_0_1"/>
<reference evidence="2" key="1">
    <citation type="journal article" date="2013" name="Science">
        <title>The Amborella genome and the evolution of flowering plants.</title>
        <authorList>
            <consortium name="Amborella Genome Project"/>
        </authorList>
    </citation>
    <scope>NUCLEOTIDE SEQUENCE [LARGE SCALE GENOMIC DNA]</scope>
</reference>
<dbReference type="Gramene" id="ERN16054">
    <property type="protein sequence ID" value="ERN16054"/>
    <property type="gene ID" value="AMTR_s00030p00120640"/>
</dbReference>
<dbReference type="EMBL" id="KI392485">
    <property type="protein sequence ID" value="ERN16054.1"/>
    <property type="molecule type" value="Genomic_DNA"/>
</dbReference>